<organism evidence="1 2">
    <name type="scientific">Hibiscus trionum</name>
    <name type="common">Flower of an hour</name>
    <dbReference type="NCBI Taxonomy" id="183268"/>
    <lineage>
        <taxon>Eukaryota</taxon>
        <taxon>Viridiplantae</taxon>
        <taxon>Streptophyta</taxon>
        <taxon>Embryophyta</taxon>
        <taxon>Tracheophyta</taxon>
        <taxon>Spermatophyta</taxon>
        <taxon>Magnoliopsida</taxon>
        <taxon>eudicotyledons</taxon>
        <taxon>Gunneridae</taxon>
        <taxon>Pentapetalae</taxon>
        <taxon>rosids</taxon>
        <taxon>malvids</taxon>
        <taxon>Malvales</taxon>
        <taxon>Malvaceae</taxon>
        <taxon>Malvoideae</taxon>
        <taxon>Hibiscus</taxon>
    </lineage>
</organism>
<gene>
    <name evidence="1" type="ORF">HRI_001394600</name>
</gene>
<accession>A0A9W7LUN1</accession>
<dbReference type="EMBL" id="BSYR01000013">
    <property type="protein sequence ID" value="GMI77253.1"/>
    <property type="molecule type" value="Genomic_DNA"/>
</dbReference>
<dbReference type="OrthoDB" id="1659768at2759"/>
<keyword evidence="2" id="KW-1185">Reference proteome</keyword>
<name>A0A9W7LUN1_HIBTR</name>
<proteinExistence type="predicted"/>
<evidence type="ECO:0000313" key="2">
    <source>
        <dbReference type="Proteomes" id="UP001165190"/>
    </source>
</evidence>
<reference evidence="1" key="1">
    <citation type="submission" date="2023-05" db="EMBL/GenBank/DDBJ databases">
        <title>Genome and transcriptome analyses reveal genes involved in the formation of fine ridges on petal epidermal cells in Hibiscus trionum.</title>
        <authorList>
            <person name="Koshimizu S."/>
            <person name="Masuda S."/>
            <person name="Ishii T."/>
            <person name="Shirasu K."/>
            <person name="Hoshino A."/>
            <person name="Arita M."/>
        </authorList>
    </citation>
    <scope>NUCLEOTIDE SEQUENCE</scope>
    <source>
        <strain evidence="1">Hamamatsu line</strain>
    </source>
</reference>
<evidence type="ECO:0000313" key="1">
    <source>
        <dbReference type="EMBL" id="GMI77253.1"/>
    </source>
</evidence>
<sequence length="90" mass="10427">MASSTLFSMCSSKRGSFDIKAINSNKAKWRQSERLLRNRMQCHVVEVEKMPAYTMGNKVHLDDVIEAQQFDRETLNAIFKVAKEMETIEK</sequence>
<dbReference type="Proteomes" id="UP001165190">
    <property type="component" value="Unassembled WGS sequence"/>
</dbReference>
<comment type="caution">
    <text evidence="1">The sequence shown here is derived from an EMBL/GenBank/DDBJ whole genome shotgun (WGS) entry which is preliminary data.</text>
</comment>
<dbReference type="AlphaFoldDB" id="A0A9W7LUN1"/>
<protein>
    <submittedName>
        <fullName evidence="1">Uncharacterized protein</fullName>
    </submittedName>
</protein>